<gene>
    <name evidence="1" type="ORF">FBUS_02341</name>
</gene>
<protein>
    <submittedName>
        <fullName evidence="1">Protein vprbp</fullName>
    </submittedName>
</protein>
<proteinExistence type="predicted"/>
<name>A0A8E0RYP6_9TREM</name>
<reference evidence="1" key="1">
    <citation type="submission" date="2019-05" db="EMBL/GenBank/DDBJ databases">
        <title>Annotation for the trematode Fasciolopsis buski.</title>
        <authorList>
            <person name="Choi Y.-J."/>
        </authorList>
    </citation>
    <scope>NUCLEOTIDE SEQUENCE</scope>
    <source>
        <strain evidence="1">HT</strain>
        <tissue evidence="1">Whole worm</tissue>
    </source>
</reference>
<organism evidence="1 2">
    <name type="scientific">Fasciolopsis buskii</name>
    <dbReference type="NCBI Taxonomy" id="27845"/>
    <lineage>
        <taxon>Eukaryota</taxon>
        <taxon>Metazoa</taxon>
        <taxon>Spiralia</taxon>
        <taxon>Lophotrochozoa</taxon>
        <taxon>Platyhelminthes</taxon>
        <taxon>Trematoda</taxon>
        <taxon>Digenea</taxon>
        <taxon>Plagiorchiida</taxon>
        <taxon>Echinostomata</taxon>
        <taxon>Echinostomatoidea</taxon>
        <taxon>Fasciolidae</taxon>
        <taxon>Fasciolopsis</taxon>
    </lineage>
</organism>
<dbReference type="EMBL" id="LUCM01004097">
    <property type="protein sequence ID" value="KAA0194849.1"/>
    <property type="molecule type" value="Genomic_DNA"/>
</dbReference>
<sequence length="170" mass="19037">MLSVRILFPFIQNSHCHPHRCHEPRPNKQSNFCQRFLSHDGLLLGAISGAIAWVNVEEDGMPVELFHLQSSSIRRLAHTRDGIGSSGSNYSPWKAVAEDFVSHVSEARYAEFSNTGLQDRLVATYGKMAKVFDLTTGTRFADLFSAFEQSGYALNKATFSHLINLFLTMV</sequence>
<dbReference type="AlphaFoldDB" id="A0A8E0RYP6"/>
<dbReference type="OrthoDB" id="27563at2759"/>
<evidence type="ECO:0000313" key="1">
    <source>
        <dbReference type="EMBL" id="KAA0194849.1"/>
    </source>
</evidence>
<accession>A0A8E0RYP6</accession>
<dbReference type="InterPro" id="IPR015943">
    <property type="entry name" value="WD40/YVTN_repeat-like_dom_sf"/>
</dbReference>
<evidence type="ECO:0000313" key="2">
    <source>
        <dbReference type="Proteomes" id="UP000728185"/>
    </source>
</evidence>
<dbReference type="Proteomes" id="UP000728185">
    <property type="component" value="Unassembled WGS sequence"/>
</dbReference>
<comment type="caution">
    <text evidence="1">The sequence shown here is derived from an EMBL/GenBank/DDBJ whole genome shotgun (WGS) entry which is preliminary data.</text>
</comment>
<keyword evidence="2" id="KW-1185">Reference proteome</keyword>
<dbReference type="Gene3D" id="2.130.10.10">
    <property type="entry name" value="YVTN repeat-like/Quinoprotein amine dehydrogenase"/>
    <property type="match status" value="1"/>
</dbReference>